<dbReference type="AlphaFoldDB" id="A0A543FUY2"/>
<gene>
    <name evidence="2" type="ORF">FB388_4868</name>
</gene>
<dbReference type="SUPFAM" id="SSF47413">
    <property type="entry name" value="lambda repressor-like DNA-binding domains"/>
    <property type="match status" value="1"/>
</dbReference>
<feature type="domain" description="HTH cro/C1-type" evidence="1">
    <location>
        <begin position="14"/>
        <end position="68"/>
    </location>
</feature>
<dbReference type="PROSITE" id="PS50943">
    <property type="entry name" value="HTH_CROC1"/>
    <property type="match status" value="1"/>
</dbReference>
<reference evidence="2 3" key="1">
    <citation type="submission" date="2019-06" db="EMBL/GenBank/DDBJ databases">
        <title>Sequencing the genomes of 1000 actinobacteria strains.</title>
        <authorList>
            <person name="Klenk H.-P."/>
        </authorList>
    </citation>
    <scope>NUCLEOTIDE SEQUENCE [LARGE SCALE GENOMIC DNA]</scope>
    <source>
        <strain evidence="2 3">DSM 45511</strain>
    </source>
</reference>
<dbReference type="InterPro" id="IPR010982">
    <property type="entry name" value="Lambda_DNA-bd_dom_sf"/>
</dbReference>
<evidence type="ECO:0000313" key="3">
    <source>
        <dbReference type="Proteomes" id="UP000319818"/>
    </source>
</evidence>
<organism evidence="2 3">
    <name type="scientific">Pseudonocardia cypriaca</name>
    <dbReference type="NCBI Taxonomy" id="882449"/>
    <lineage>
        <taxon>Bacteria</taxon>
        <taxon>Bacillati</taxon>
        <taxon>Actinomycetota</taxon>
        <taxon>Actinomycetes</taxon>
        <taxon>Pseudonocardiales</taxon>
        <taxon>Pseudonocardiaceae</taxon>
        <taxon>Pseudonocardia</taxon>
    </lineage>
</organism>
<proteinExistence type="predicted"/>
<dbReference type="Pfam" id="PF13560">
    <property type="entry name" value="HTH_31"/>
    <property type="match status" value="1"/>
</dbReference>
<dbReference type="InterPro" id="IPR043917">
    <property type="entry name" value="DUF5753"/>
</dbReference>
<accession>A0A543FUY2</accession>
<protein>
    <submittedName>
        <fullName evidence="2">Transcriptional regulator with XRE-family HTH domain</fullName>
    </submittedName>
</protein>
<dbReference type="GO" id="GO:0003677">
    <property type="term" value="F:DNA binding"/>
    <property type="evidence" value="ECO:0007669"/>
    <property type="project" value="InterPro"/>
</dbReference>
<dbReference type="Gene3D" id="1.10.260.40">
    <property type="entry name" value="lambda repressor-like DNA-binding domains"/>
    <property type="match status" value="1"/>
</dbReference>
<dbReference type="Pfam" id="PF19054">
    <property type="entry name" value="DUF5753"/>
    <property type="match status" value="1"/>
</dbReference>
<keyword evidence="3" id="KW-1185">Reference proteome</keyword>
<sequence>MSTSETGDELSSTLRELRRAAGLTSAAAAAAAGIGQAALSRYETGKFVPTPARLEALLDTYQASPAVGGRLRAMVRDLRAENRRVVVHRKNAPAFQRRIRDIEASSKHVTTFQPAVVPGILQTEAYMRVLTSGADPKIADGVIAARLERQQLLGRPGHRWTQILTTGALLWCAGSAATMIEQIDRIIAVSRLDGVRIGVIPARRPVSVLPLHGFDVYDERAVIVGTVATTAIITEPADVRLHIDMLESLTEVADFGADARETLIELRDGYSADT</sequence>
<dbReference type="Proteomes" id="UP000319818">
    <property type="component" value="Unassembled WGS sequence"/>
</dbReference>
<evidence type="ECO:0000259" key="1">
    <source>
        <dbReference type="PROSITE" id="PS50943"/>
    </source>
</evidence>
<dbReference type="SMART" id="SM00530">
    <property type="entry name" value="HTH_XRE"/>
    <property type="match status" value="1"/>
</dbReference>
<dbReference type="EMBL" id="VFPH01000002">
    <property type="protein sequence ID" value="TQM37651.1"/>
    <property type="molecule type" value="Genomic_DNA"/>
</dbReference>
<name>A0A543FUY2_9PSEU</name>
<dbReference type="InterPro" id="IPR001387">
    <property type="entry name" value="Cro/C1-type_HTH"/>
</dbReference>
<comment type="caution">
    <text evidence="2">The sequence shown here is derived from an EMBL/GenBank/DDBJ whole genome shotgun (WGS) entry which is preliminary data.</text>
</comment>
<evidence type="ECO:0000313" key="2">
    <source>
        <dbReference type="EMBL" id="TQM37651.1"/>
    </source>
</evidence>
<dbReference type="RefSeq" id="WP_170225809.1">
    <property type="nucleotide sequence ID" value="NZ_VFPH01000002.1"/>
</dbReference>